<keyword evidence="7" id="KW-1185">Reference proteome</keyword>
<sequence length="172" mass="20082">MVGIDEMLADQAIRAYLLRLIGSEGIDLLERFPPEGEYSDEELAEKTGINLNSVRHTLYTLYEKRLAEYRRIKDPDTGWLTYLWTLRNDRIYPVLREELERVLTLLEKRARYEEENDFFICDECGIFTFVDVMDNGFVCPHCGTPLKHFDNEMLVGALKRRVEAIRATIGDV</sequence>
<dbReference type="PANTHER" id="PTHR13097">
    <property type="entry name" value="TRANSCRIPTION INITIATION FACTOR IIE, ALPHA SUBUNIT"/>
    <property type="match status" value="1"/>
</dbReference>
<dbReference type="InterPro" id="IPR036390">
    <property type="entry name" value="WH_DNA-bd_sf"/>
</dbReference>
<dbReference type="InterPro" id="IPR024550">
    <property type="entry name" value="TFIIEa/SarR/Rpc3_HTH_dom"/>
</dbReference>
<comment type="domain">
    <text evidence="4">The winged helix domain is involved in binding to DNA in the preinitiation complex.</text>
</comment>
<dbReference type="Pfam" id="PF02002">
    <property type="entry name" value="TFIIE_alpha"/>
    <property type="match status" value="1"/>
</dbReference>
<comment type="similarity">
    <text evidence="4">Belongs to the TFE family.</text>
</comment>
<dbReference type="AlphaFoldDB" id="A0A483CNT8"/>
<name>A0A483CNT8_9EURY</name>
<dbReference type="SUPFAM" id="SSF46785">
    <property type="entry name" value="Winged helix' DNA-binding domain"/>
    <property type="match status" value="1"/>
</dbReference>
<gene>
    <name evidence="4" type="primary">tfe</name>
    <name evidence="6" type="ORF">CUJ86_05335</name>
</gene>
<comment type="subunit">
    <text evidence="4">Monomer. Interaction with RNA polymerase subunits RpoF and RpoE is necessary for Tfe stimulatory transcription activity. Able to interact with Tbp and RNA polymerase in the absence of DNA promoter. Interacts both with the preinitiation and elongation complexes.</text>
</comment>
<evidence type="ECO:0000256" key="2">
    <source>
        <dbReference type="ARBA" id="ARBA00023125"/>
    </source>
</evidence>
<dbReference type="HAMAP" id="MF_01909">
    <property type="entry name" value="TFE_arch"/>
    <property type="match status" value="1"/>
</dbReference>
<evidence type="ECO:0000256" key="1">
    <source>
        <dbReference type="ARBA" id="ARBA00023015"/>
    </source>
</evidence>
<protein>
    <recommendedName>
        <fullName evidence="4">Transcription factor E</fullName>
        <shortName evidence="4">TFE</shortName>
    </recommendedName>
    <alternativeName>
        <fullName evidence="4">TFIIE subunit alpha homolog</fullName>
    </alternativeName>
    <alternativeName>
        <fullName evidence="4">Transcription initiation factor TFIIE</fullName>
    </alternativeName>
</protein>
<comment type="function">
    <text evidence="4">Transcription factor that plays a role in the activation of archaeal genes transcribed by RNA polymerase. Facilitates transcription initiation by enhancing TATA-box recognition by TATA-box-binding protein (Tbp), and transcription factor B (Tfb) and RNA polymerase recruitment. Not absolutely required for transcription in vitro, but particularly important in cases where Tbp or Tfb function is not optimal. It dynamically alters the nucleic acid-binding properties of RNA polymerases by stabilizing the initiation complex and destabilizing elongation complexes. Seems to translocate with the RNA polymerase following initiation and acts by binding to the non template strand of the transcription bubble in elongation complexes.</text>
</comment>
<keyword evidence="2 4" id="KW-0238">DNA-binding</keyword>
<dbReference type="InterPro" id="IPR039997">
    <property type="entry name" value="TFE"/>
</dbReference>
<dbReference type="GO" id="GO:0003677">
    <property type="term" value="F:DNA binding"/>
    <property type="evidence" value="ECO:0007669"/>
    <property type="project" value="UniProtKB-KW"/>
</dbReference>
<dbReference type="InterPro" id="IPR002853">
    <property type="entry name" value="TFIIE_asu"/>
</dbReference>
<dbReference type="OrthoDB" id="5935at2157"/>
<evidence type="ECO:0000313" key="7">
    <source>
        <dbReference type="Proteomes" id="UP000292580"/>
    </source>
</evidence>
<dbReference type="EMBL" id="PGCL01000002">
    <property type="protein sequence ID" value="TAJ44722.1"/>
    <property type="molecule type" value="Genomic_DNA"/>
</dbReference>
<dbReference type="GO" id="GO:0006355">
    <property type="term" value="P:regulation of DNA-templated transcription"/>
    <property type="evidence" value="ECO:0007669"/>
    <property type="project" value="InterPro"/>
</dbReference>
<dbReference type="PIRSF" id="PIRSF006373">
    <property type="entry name" value="TF_E_archaea"/>
    <property type="match status" value="1"/>
</dbReference>
<dbReference type="InterPro" id="IPR017919">
    <property type="entry name" value="TFIIE/TFIIEa_HTH"/>
</dbReference>
<evidence type="ECO:0000313" key="6">
    <source>
        <dbReference type="EMBL" id="TAJ44722.1"/>
    </source>
</evidence>
<evidence type="ECO:0000256" key="3">
    <source>
        <dbReference type="ARBA" id="ARBA00023163"/>
    </source>
</evidence>
<dbReference type="Proteomes" id="UP000292580">
    <property type="component" value="Unassembled WGS sequence"/>
</dbReference>
<proteinExistence type="inferred from homology"/>
<dbReference type="InterPro" id="IPR016481">
    <property type="entry name" value="TF_E_archaea"/>
</dbReference>
<keyword evidence="3 4" id="KW-0804">Transcription</keyword>
<dbReference type="GO" id="GO:0006367">
    <property type="term" value="P:transcription initiation at RNA polymerase II promoter"/>
    <property type="evidence" value="ECO:0007669"/>
    <property type="project" value="InterPro"/>
</dbReference>
<dbReference type="PROSITE" id="PS51344">
    <property type="entry name" value="HTH_TFE_IIE"/>
    <property type="match status" value="1"/>
</dbReference>
<dbReference type="InterPro" id="IPR036388">
    <property type="entry name" value="WH-like_DNA-bd_sf"/>
</dbReference>
<keyword evidence="1 4" id="KW-0805">Transcription regulation</keyword>
<organism evidence="6 7">
    <name type="scientific">Methanofollis fontis</name>
    <dbReference type="NCBI Taxonomy" id="2052832"/>
    <lineage>
        <taxon>Archaea</taxon>
        <taxon>Methanobacteriati</taxon>
        <taxon>Methanobacteriota</taxon>
        <taxon>Stenosarchaea group</taxon>
        <taxon>Methanomicrobia</taxon>
        <taxon>Methanomicrobiales</taxon>
        <taxon>Methanomicrobiaceae</taxon>
        <taxon>Methanofollis</taxon>
    </lineage>
</organism>
<reference evidence="6 7" key="1">
    <citation type="submission" date="2017-11" db="EMBL/GenBank/DDBJ databases">
        <title>Isolation and Characterization of Methanofollis Species from Methane Seep Offshore SW Taiwan.</title>
        <authorList>
            <person name="Teng N.-H."/>
            <person name="Lai M.-C."/>
            <person name="Chen S.-C."/>
        </authorList>
    </citation>
    <scope>NUCLEOTIDE SEQUENCE [LARGE SCALE GENOMIC DNA]</scope>
    <source>
        <strain evidence="6 7">FWC-SCC2</strain>
    </source>
</reference>
<dbReference type="PANTHER" id="PTHR13097:SF7">
    <property type="entry name" value="GENERAL TRANSCRIPTION FACTOR IIE SUBUNIT 1"/>
    <property type="match status" value="1"/>
</dbReference>
<evidence type="ECO:0000256" key="4">
    <source>
        <dbReference type="HAMAP-Rule" id="MF_01909"/>
    </source>
</evidence>
<accession>A0A483CNT8</accession>
<evidence type="ECO:0000259" key="5">
    <source>
        <dbReference type="PROSITE" id="PS51344"/>
    </source>
</evidence>
<dbReference type="RefSeq" id="WP_130646521.1">
    <property type="nucleotide sequence ID" value="NZ_PGCL01000002.1"/>
</dbReference>
<comment type="caution">
    <text evidence="6">The sequence shown here is derived from an EMBL/GenBank/DDBJ whole genome shotgun (WGS) entry which is preliminary data.</text>
</comment>
<dbReference type="SMART" id="SM00531">
    <property type="entry name" value="TFIIE"/>
    <property type="match status" value="1"/>
</dbReference>
<dbReference type="Gene3D" id="1.10.10.10">
    <property type="entry name" value="Winged helix-like DNA-binding domain superfamily/Winged helix DNA-binding domain"/>
    <property type="match status" value="1"/>
</dbReference>
<feature type="domain" description="HTH TFE/IIEalpha-type" evidence="5">
    <location>
        <begin position="9"/>
        <end position="92"/>
    </location>
</feature>